<proteinExistence type="predicted"/>
<dbReference type="VEuPathDB" id="VectorBase:SCAU016960"/>
<protein>
    <submittedName>
        <fullName evidence="2">Gustatory receptor</fullName>
    </submittedName>
</protein>
<evidence type="ECO:0000256" key="1">
    <source>
        <dbReference type="SAM" id="Phobius"/>
    </source>
</evidence>
<feature type="transmembrane region" description="Helical" evidence="1">
    <location>
        <begin position="137"/>
        <end position="155"/>
    </location>
</feature>
<keyword evidence="1" id="KW-0472">Membrane</keyword>
<name>A0A454A0P7_STOCA</name>
<feature type="transmembrane region" description="Helical" evidence="1">
    <location>
        <begin position="44"/>
        <end position="63"/>
    </location>
</feature>
<evidence type="ECO:0000313" key="3">
    <source>
        <dbReference type="Proteomes" id="UP000095300"/>
    </source>
</evidence>
<dbReference type="Proteomes" id="UP000095300">
    <property type="component" value="Unassembled WGS sequence"/>
</dbReference>
<dbReference type="EnsemblMetazoa" id="SCAU016960-RA">
    <property type="protein sequence ID" value="SCAU016960-PA"/>
    <property type="gene ID" value="SCAU016960"/>
</dbReference>
<feature type="transmembrane region" description="Helical" evidence="1">
    <location>
        <begin position="242"/>
        <end position="263"/>
    </location>
</feature>
<feature type="transmembrane region" description="Helical" evidence="1">
    <location>
        <begin position="275"/>
        <end position="297"/>
    </location>
</feature>
<sequence length="308" mass="35577">MSSHPELYLHLKTLNFFGLISCECLQDKDRQLKIVTLPSHEIKAVAKLFVVLFVCSIMLTYWYTCIDDFYIPMFTETGNQHAILLFACGCLMVISFYSYLYVARLRNISFLKDILHYYNDLCKRGGAKNCKPCRRQFFLYLQISLFSLMVNNICFRQEVWTAKLCLIMLHTCVMMVVGSVISLYVSIVRICIMAMQHLNAELNAAATMENQSANLRYLQDIILRRNQLIGICNEGVNSRFSLLLLLTVPYIMLLTPSGPYLVLLKFLELDFIQNMWEILIPAIITSGWITPWMILFVQMCKSSGLTIE</sequence>
<dbReference type="AlphaFoldDB" id="A0A454A0P7"/>
<reference evidence="2" key="1">
    <citation type="submission" date="2020-05" db="UniProtKB">
        <authorList>
            <consortium name="EnsemblMetazoa"/>
        </authorList>
    </citation>
    <scope>IDENTIFICATION</scope>
    <source>
        <strain evidence="2">USDA</strain>
    </source>
</reference>
<feature type="transmembrane region" description="Helical" evidence="1">
    <location>
        <begin position="167"/>
        <end position="187"/>
    </location>
</feature>
<keyword evidence="3" id="KW-1185">Reference proteome</keyword>
<feature type="transmembrane region" description="Helical" evidence="1">
    <location>
        <begin position="83"/>
        <end position="102"/>
    </location>
</feature>
<keyword evidence="1" id="KW-0812">Transmembrane</keyword>
<keyword evidence="1" id="KW-1133">Transmembrane helix</keyword>
<evidence type="ECO:0000313" key="2">
    <source>
        <dbReference type="EnsemblMetazoa" id="SCAU016960-PA"/>
    </source>
</evidence>
<accession>A0A454A0P7</accession>
<organism evidence="2 3">
    <name type="scientific">Stomoxys calcitrans</name>
    <name type="common">Stable fly</name>
    <name type="synonym">Conops calcitrans</name>
    <dbReference type="NCBI Taxonomy" id="35570"/>
    <lineage>
        <taxon>Eukaryota</taxon>
        <taxon>Metazoa</taxon>
        <taxon>Ecdysozoa</taxon>
        <taxon>Arthropoda</taxon>
        <taxon>Hexapoda</taxon>
        <taxon>Insecta</taxon>
        <taxon>Pterygota</taxon>
        <taxon>Neoptera</taxon>
        <taxon>Endopterygota</taxon>
        <taxon>Diptera</taxon>
        <taxon>Brachycera</taxon>
        <taxon>Muscomorpha</taxon>
        <taxon>Muscoidea</taxon>
        <taxon>Muscidae</taxon>
        <taxon>Stomoxys</taxon>
    </lineage>
</organism>